<dbReference type="PANTHER" id="PTHR43716:SF1">
    <property type="entry name" value="D-2-HYDROXYGLUTARATE DEHYDROGENASE, MITOCHONDRIAL"/>
    <property type="match status" value="1"/>
</dbReference>
<evidence type="ECO:0000256" key="5">
    <source>
        <dbReference type="ARBA" id="ARBA00023002"/>
    </source>
</evidence>
<keyword evidence="5" id="KW-0560">Oxidoreductase</keyword>
<dbReference type="SUPFAM" id="SSF56176">
    <property type="entry name" value="FAD-binding/transporter-associated domain-like"/>
    <property type="match status" value="1"/>
</dbReference>
<dbReference type="EMBL" id="ACQT01000004">
    <property type="protein sequence ID" value="EER62068.1"/>
    <property type="molecule type" value="Genomic_DNA"/>
</dbReference>
<dbReference type="InterPro" id="IPR016166">
    <property type="entry name" value="FAD-bd_PCMH"/>
</dbReference>
<dbReference type="Gene3D" id="3.30.43.10">
    <property type="entry name" value="Uridine Diphospho-n-acetylenolpyruvylglucosamine Reductase, domain 2"/>
    <property type="match status" value="1"/>
</dbReference>
<comment type="caution">
    <text evidence="7">The sequence shown here is derived from an EMBL/GenBank/DDBJ whole genome shotgun (WGS) entry which is preliminary data.</text>
</comment>
<dbReference type="InterPro" id="IPR016167">
    <property type="entry name" value="FAD-bd_PCMH_sub1"/>
</dbReference>
<comment type="cofactor">
    <cofactor evidence="1">
        <name>FAD</name>
        <dbReference type="ChEBI" id="CHEBI:57692"/>
    </cofactor>
</comment>
<evidence type="ECO:0000256" key="4">
    <source>
        <dbReference type="ARBA" id="ARBA00022827"/>
    </source>
</evidence>
<dbReference type="PANTHER" id="PTHR43716">
    <property type="entry name" value="D-2-HYDROXYGLUTARATE DEHYDROGENASE, MITOCHONDRIAL"/>
    <property type="match status" value="1"/>
</dbReference>
<accession>C5T0B5</accession>
<sequence>MKPHTTTTLIDELTQAVGAAHVLTGNAIPLQSCTDWFQTHTHVPLALVRPGTPVEVAQVMTICHRHGQPVTPQGGLTGLVAGAVPAENDIALSLARLNGIEEIDTAACTLTVLAGTPLQTAQDAARAAGLLLAVDLGARGSCQVGGNIATNAGGNRVIRYGMFRDQVLGLEAVLADGTVVCGLNKMLKNNAGYDLRQLFIGSEGTLGIVTRAVLRLHPQPQSCNTAWCTLPDYDTVVRFLRHAQRTLSGTLSAFEVMWPDFHELATTRIPGLRSPVNAHGLQVLIEMEGGEAGRDMAMFSNMLEAALEQGWLRDAAIAQSLKERESFWRLRDAVSEFPLMWAPYCGYDVSLPISSLGRFVDELQRALRDTFPHCEHVHFGHVGDSNLHVGVHIRPGHGVFPEDRIDACVYGIVRRYGGSISAEHGIGEHKKAYLSHSRTPQELALMRTIKHAMDPKNILNRGKVLA</sequence>
<dbReference type="GO" id="GO:0071949">
    <property type="term" value="F:FAD binding"/>
    <property type="evidence" value="ECO:0007669"/>
    <property type="project" value="InterPro"/>
</dbReference>
<gene>
    <name evidence="7" type="ORF">AcdelDRAFT_0345</name>
</gene>
<dbReference type="InterPro" id="IPR006094">
    <property type="entry name" value="Oxid_FAD_bind_N"/>
</dbReference>
<reference evidence="7 8" key="1">
    <citation type="submission" date="2009-05" db="EMBL/GenBank/DDBJ databases">
        <title>The draft genome of Acidovorax delafieldii 2AN.</title>
        <authorList>
            <consortium name="US DOE Joint Genome Institute (JGI-PGF)"/>
            <person name="Lucas S."/>
            <person name="Copeland A."/>
            <person name="Lapidus A."/>
            <person name="Glavina del Rio T."/>
            <person name="Tice H."/>
            <person name="Bruce D."/>
            <person name="Goodwin L."/>
            <person name="Pitluck S."/>
            <person name="Larimer F."/>
            <person name="Land M.L."/>
            <person name="Hauser L."/>
            <person name="Shelobolina E.S."/>
            <person name="Picardal F."/>
            <person name="Roden E."/>
            <person name="Emerson D."/>
        </authorList>
    </citation>
    <scope>NUCLEOTIDE SEQUENCE [LARGE SCALE GENOMIC DNA]</scope>
    <source>
        <strain evidence="7 8">2AN</strain>
    </source>
</reference>
<dbReference type="InterPro" id="IPR051264">
    <property type="entry name" value="FAD-oxidored/transferase_4"/>
</dbReference>
<evidence type="ECO:0000256" key="1">
    <source>
        <dbReference type="ARBA" id="ARBA00001974"/>
    </source>
</evidence>
<comment type="similarity">
    <text evidence="2">Belongs to the FAD-binding oxidoreductase/transferase type 4 family.</text>
</comment>
<dbReference type="Proteomes" id="UP000003856">
    <property type="component" value="Unassembled WGS sequence"/>
</dbReference>
<evidence type="ECO:0000256" key="2">
    <source>
        <dbReference type="ARBA" id="ARBA00008000"/>
    </source>
</evidence>
<keyword evidence="4" id="KW-0274">FAD</keyword>
<evidence type="ECO:0000313" key="8">
    <source>
        <dbReference type="Proteomes" id="UP000003856"/>
    </source>
</evidence>
<dbReference type="SUPFAM" id="SSF55103">
    <property type="entry name" value="FAD-linked oxidases, C-terminal domain"/>
    <property type="match status" value="1"/>
</dbReference>
<dbReference type="Gene3D" id="1.10.45.10">
    <property type="entry name" value="Vanillyl-alcohol Oxidase, Chain A, domain 4"/>
    <property type="match status" value="1"/>
</dbReference>
<name>C5T0B5_ACIDE</name>
<dbReference type="Gene3D" id="3.30.465.10">
    <property type="match status" value="1"/>
</dbReference>
<dbReference type="FunFam" id="1.10.45.10:FF:000001">
    <property type="entry name" value="D-lactate dehydrogenase mitochondrial"/>
    <property type="match status" value="1"/>
</dbReference>
<dbReference type="InterPro" id="IPR036318">
    <property type="entry name" value="FAD-bd_PCMH-like_sf"/>
</dbReference>
<dbReference type="InterPro" id="IPR016164">
    <property type="entry name" value="FAD-linked_Oxase-like_C"/>
</dbReference>
<evidence type="ECO:0000256" key="3">
    <source>
        <dbReference type="ARBA" id="ARBA00022630"/>
    </source>
</evidence>
<dbReference type="RefSeq" id="WP_005792991.1">
    <property type="nucleotide sequence ID" value="NZ_ACQT01000004.1"/>
</dbReference>
<dbReference type="Pfam" id="PF02913">
    <property type="entry name" value="FAD-oxidase_C"/>
    <property type="match status" value="1"/>
</dbReference>
<dbReference type="InterPro" id="IPR004113">
    <property type="entry name" value="FAD-bd_oxidored_4_C"/>
</dbReference>
<dbReference type="GO" id="GO:0022904">
    <property type="term" value="P:respiratory electron transport chain"/>
    <property type="evidence" value="ECO:0007669"/>
    <property type="project" value="TreeGrafter"/>
</dbReference>
<evidence type="ECO:0000259" key="6">
    <source>
        <dbReference type="PROSITE" id="PS51387"/>
    </source>
</evidence>
<dbReference type="GO" id="GO:0016491">
    <property type="term" value="F:oxidoreductase activity"/>
    <property type="evidence" value="ECO:0007669"/>
    <property type="project" value="UniProtKB-KW"/>
</dbReference>
<keyword evidence="3" id="KW-0285">Flavoprotein</keyword>
<evidence type="ECO:0000313" key="7">
    <source>
        <dbReference type="EMBL" id="EER62068.1"/>
    </source>
</evidence>
<feature type="domain" description="FAD-binding PCMH-type" evidence="6">
    <location>
        <begin position="40"/>
        <end position="219"/>
    </location>
</feature>
<dbReference type="PATRIC" id="fig|573060.9.peg.4856"/>
<dbReference type="InterPro" id="IPR016171">
    <property type="entry name" value="Vanillyl_alc_oxidase_C-sub2"/>
</dbReference>
<dbReference type="Gene3D" id="3.30.70.2190">
    <property type="match status" value="1"/>
</dbReference>
<dbReference type="OrthoDB" id="8712194at2"/>
<dbReference type="PROSITE" id="PS51387">
    <property type="entry name" value="FAD_PCMH"/>
    <property type="match status" value="1"/>
</dbReference>
<keyword evidence="8" id="KW-1185">Reference proteome</keyword>
<dbReference type="AlphaFoldDB" id="C5T0B5"/>
<protein>
    <submittedName>
        <fullName evidence="7">FAD linked oxidase domain protein</fullName>
    </submittedName>
</protein>
<organism evidence="7 8">
    <name type="scientific">Acidovorax delafieldii 2AN</name>
    <dbReference type="NCBI Taxonomy" id="573060"/>
    <lineage>
        <taxon>Bacteria</taxon>
        <taxon>Pseudomonadati</taxon>
        <taxon>Pseudomonadota</taxon>
        <taxon>Betaproteobacteria</taxon>
        <taxon>Burkholderiales</taxon>
        <taxon>Comamonadaceae</taxon>
        <taxon>Acidovorax</taxon>
    </lineage>
</organism>
<dbReference type="InterPro" id="IPR016169">
    <property type="entry name" value="FAD-bd_PCMH_sub2"/>
</dbReference>
<proteinExistence type="inferred from homology"/>
<dbReference type="Gene3D" id="3.30.70.2740">
    <property type="match status" value="1"/>
</dbReference>
<dbReference type="Pfam" id="PF01565">
    <property type="entry name" value="FAD_binding_4"/>
    <property type="match status" value="1"/>
</dbReference>